<feature type="compositionally biased region" description="Basic and acidic residues" evidence="1">
    <location>
        <begin position="115"/>
        <end position="128"/>
    </location>
</feature>
<organism evidence="2 3">
    <name type="scientific">Lacrimispora xylanisolvens</name>
    <dbReference type="NCBI Taxonomy" id="384636"/>
    <lineage>
        <taxon>Bacteria</taxon>
        <taxon>Bacillati</taxon>
        <taxon>Bacillota</taxon>
        <taxon>Clostridia</taxon>
        <taxon>Lachnospirales</taxon>
        <taxon>Lachnospiraceae</taxon>
        <taxon>Lacrimispora</taxon>
    </lineage>
</organism>
<accession>A0A2S6HTS3</accession>
<gene>
    <name evidence="2" type="ORF">BXY41_105291</name>
</gene>
<proteinExistence type="predicted"/>
<evidence type="ECO:0008006" key="4">
    <source>
        <dbReference type="Google" id="ProtNLM"/>
    </source>
</evidence>
<dbReference type="EMBL" id="PTJA01000005">
    <property type="protein sequence ID" value="PPK81070.1"/>
    <property type="molecule type" value="Genomic_DNA"/>
</dbReference>
<dbReference type="PIRSF" id="PIRSF021328">
    <property type="entry name" value="UCP021328"/>
    <property type="match status" value="1"/>
</dbReference>
<reference evidence="2 3" key="1">
    <citation type="submission" date="2018-02" db="EMBL/GenBank/DDBJ databases">
        <title>Genomic Encyclopedia of Archaeal and Bacterial Type Strains, Phase II (KMG-II): from individual species to whole genera.</title>
        <authorList>
            <person name="Goeker M."/>
        </authorList>
    </citation>
    <scope>NUCLEOTIDE SEQUENCE [LARGE SCALE GENOMIC DNA]</scope>
    <source>
        <strain evidence="2 3">DSM 3808</strain>
    </source>
</reference>
<dbReference type="InterPro" id="IPR016787">
    <property type="entry name" value="UCP021328"/>
</dbReference>
<evidence type="ECO:0000256" key="1">
    <source>
        <dbReference type="SAM" id="MobiDB-lite"/>
    </source>
</evidence>
<comment type="caution">
    <text evidence="2">The sequence shown here is derived from an EMBL/GenBank/DDBJ whole genome shotgun (WGS) entry which is preliminary data.</text>
</comment>
<evidence type="ECO:0000313" key="3">
    <source>
        <dbReference type="Proteomes" id="UP000237749"/>
    </source>
</evidence>
<sequence length="138" mass="16274">MDKVSVGFSVFFEEPFWVGILEREVDGKLFVSKVTFGPEPRDYEVNEFLLKNYYRLRFSPAVEAAVKESSKNPKRILREVRRQIQNTGISTKSQQALKLQQEEGKLERKLLSREAREAKAQQKFDQKQQKKKEKHRGR</sequence>
<dbReference type="OrthoDB" id="4570726at2"/>
<dbReference type="Proteomes" id="UP000237749">
    <property type="component" value="Unassembled WGS sequence"/>
</dbReference>
<feature type="region of interest" description="Disordered" evidence="1">
    <location>
        <begin position="115"/>
        <end position="138"/>
    </location>
</feature>
<protein>
    <recommendedName>
        <fullName evidence="4">DUF2992 family protein</fullName>
    </recommendedName>
</protein>
<dbReference type="AlphaFoldDB" id="A0A2S6HTS3"/>
<evidence type="ECO:0000313" key="2">
    <source>
        <dbReference type="EMBL" id="PPK81070.1"/>
    </source>
</evidence>
<feature type="compositionally biased region" description="Basic residues" evidence="1">
    <location>
        <begin position="129"/>
        <end position="138"/>
    </location>
</feature>
<keyword evidence="3" id="KW-1185">Reference proteome</keyword>
<dbReference type="Pfam" id="PF11208">
    <property type="entry name" value="DUF2992"/>
    <property type="match status" value="1"/>
</dbReference>
<name>A0A2S6HTS3_9FIRM</name>
<dbReference type="RefSeq" id="WP_104437045.1">
    <property type="nucleotide sequence ID" value="NZ_PTJA01000005.1"/>
</dbReference>